<reference evidence="6" key="1">
    <citation type="submission" date="2017-11" db="EMBL/GenBank/DDBJ databases">
        <authorList>
            <person name="Zhu W."/>
        </authorList>
    </citation>
    <scope>NUCLEOTIDE SEQUENCE [LARGE SCALE GENOMIC DNA]</scope>
    <source>
        <strain evidence="6">CAU 1183</strain>
    </source>
</reference>
<dbReference type="OrthoDB" id="9790052at2"/>
<evidence type="ECO:0000256" key="1">
    <source>
        <dbReference type="ARBA" id="ARBA00023015"/>
    </source>
</evidence>
<accession>A0A3D8PM11</accession>
<dbReference type="InterPro" id="IPR036388">
    <property type="entry name" value="WH-like_DNA-bd_sf"/>
</dbReference>
<dbReference type="GO" id="GO:0003700">
    <property type="term" value="F:DNA-binding transcription factor activity"/>
    <property type="evidence" value="ECO:0007669"/>
    <property type="project" value="InterPro"/>
</dbReference>
<protein>
    <submittedName>
        <fullName evidence="5">MarR family transcriptional regulator</fullName>
    </submittedName>
</protein>
<keyword evidence="3" id="KW-0804">Transcription</keyword>
<evidence type="ECO:0000256" key="3">
    <source>
        <dbReference type="ARBA" id="ARBA00023163"/>
    </source>
</evidence>
<proteinExistence type="predicted"/>
<dbReference type="PRINTS" id="PR00598">
    <property type="entry name" value="HTHMARR"/>
</dbReference>
<evidence type="ECO:0000313" key="5">
    <source>
        <dbReference type="EMBL" id="RDW16271.1"/>
    </source>
</evidence>
<name>A0A3D8PM11_9BACI</name>
<organism evidence="5 6">
    <name type="scientific">Oceanobacillus arenosus</name>
    <dbReference type="NCBI Taxonomy" id="1229153"/>
    <lineage>
        <taxon>Bacteria</taxon>
        <taxon>Bacillati</taxon>
        <taxon>Bacillota</taxon>
        <taxon>Bacilli</taxon>
        <taxon>Bacillales</taxon>
        <taxon>Bacillaceae</taxon>
        <taxon>Oceanobacillus</taxon>
    </lineage>
</organism>
<dbReference type="AlphaFoldDB" id="A0A3D8PM11"/>
<dbReference type="PROSITE" id="PS50995">
    <property type="entry name" value="HTH_MARR_2"/>
    <property type="match status" value="1"/>
</dbReference>
<gene>
    <name evidence="5" type="ORF">CWR48_16620</name>
</gene>
<dbReference type="SUPFAM" id="SSF46785">
    <property type="entry name" value="Winged helix' DNA-binding domain"/>
    <property type="match status" value="1"/>
</dbReference>
<evidence type="ECO:0000313" key="6">
    <source>
        <dbReference type="Proteomes" id="UP000257143"/>
    </source>
</evidence>
<dbReference type="GO" id="GO:0003677">
    <property type="term" value="F:DNA binding"/>
    <property type="evidence" value="ECO:0007669"/>
    <property type="project" value="UniProtKB-KW"/>
</dbReference>
<dbReference type="Pfam" id="PF01047">
    <property type="entry name" value="MarR"/>
    <property type="match status" value="1"/>
</dbReference>
<feature type="domain" description="HTH marR-type" evidence="4">
    <location>
        <begin position="11"/>
        <end position="143"/>
    </location>
</feature>
<keyword evidence="2" id="KW-0238">DNA-binding</keyword>
<dbReference type="EMBL" id="PIOC01000027">
    <property type="protein sequence ID" value="RDW16271.1"/>
    <property type="molecule type" value="Genomic_DNA"/>
</dbReference>
<dbReference type="PANTHER" id="PTHR42756">
    <property type="entry name" value="TRANSCRIPTIONAL REGULATOR, MARR"/>
    <property type="match status" value="1"/>
</dbReference>
<dbReference type="SMART" id="SM00347">
    <property type="entry name" value="HTH_MARR"/>
    <property type="match status" value="1"/>
</dbReference>
<dbReference type="Proteomes" id="UP000257143">
    <property type="component" value="Unassembled WGS sequence"/>
</dbReference>
<dbReference type="PANTHER" id="PTHR42756:SF1">
    <property type="entry name" value="TRANSCRIPTIONAL REPRESSOR OF EMRAB OPERON"/>
    <property type="match status" value="1"/>
</dbReference>
<evidence type="ECO:0000259" key="4">
    <source>
        <dbReference type="PROSITE" id="PS50995"/>
    </source>
</evidence>
<comment type="caution">
    <text evidence="5">The sequence shown here is derived from an EMBL/GenBank/DDBJ whole genome shotgun (WGS) entry which is preliminary data.</text>
</comment>
<keyword evidence="1" id="KW-0805">Transcription regulation</keyword>
<dbReference type="InterPro" id="IPR000835">
    <property type="entry name" value="HTH_MarR-typ"/>
</dbReference>
<keyword evidence="6" id="KW-1185">Reference proteome</keyword>
<evidence type="ECO:0000256" key="2">
    <source>
        <dbReference type="ARBA" id="ARBA00023125"/>
    </source>
</evidence>
<dbReference type="Gene3D" id="1.10.10.10">
    <property type="entry name" value="Winged helix-like DNA-binding domain superfamily/Winged helix DNA-binding domain"/>
    <property type="match status" value="1"/>
</dbReference>
<sequence length="151" mass="17521">MLINEPSADEINKMEKRLRYISGVIKQNGRRILNNYPITPPQFVALQWLLEEGDLTIGELSNKISLAFSTTTDLVDRMEKTELVKRVRDEKDRRVVRIHLLEKGKVIIHEVIAKRQVYLGEVLAAFSDSDVTKLNQLLDLLHEQMKRVNEK</sequence>
<dbReference type="InterPro" id="IPR036390">
    <property type="entry name" value="WH_DNA-bd_sf"/>
</dbReference>